<dbReference type="KEGG" id="nde:NIDE1698"/>
<dbReference type="STRING" id="330214.NIDE1698"/>
<evidence type="ECO:0000313" key="2">
    <source>
        <dbReference type="Proteomes" id="UP000001660"/>
    </source>
</evidence>
<sequence>MSAGSCVEPYLNGLPLILLDQGRPWKELMHPARVDEQDILAAARSKHDWERMD</sequence>
<dbReference type="AlphaFoldDB" id="D8PDX3"/>
<organism evidence="1 2">
    <name type="scientific">Nitrospira defluvii</name>
    <dbReference type="NCBI Taxonomy" id="330214"/>
    <lineage>
        <taxon>Bacteria</taxon>
        <taxon>Pseudomonadati</taxon>
        <taxon>Nitrospirota</taxon>
        <taxon>Nitrospiria</taxon>
        <taxon>Nitrospirales</taxon>
        <taxon>Nitrospiraceae</taxon>
        <taxon>Nitrospira</taxon>
    </lineage>
</organism>
<proteinExistence type="predicted"/>
<gene>
    <name evidence="1" type="ORF">NIDE1698</name>
</gene>
<dbReference type="EMBL" id="FP929003">
    <property type="protein sequence ID" value="CBK41432.1"/>
    <property type="molecule type" value="Genomic_DNA"/>
</dbReference>
<dbReference type="Proteomes" id="UP000001660">
    <property type="component" value="Chromosome"/>
</dbReference>
<keyword evidence="2" id="KW-1185">Reference proteome</keyword>
<dbReference type="HOGENOM" id="CLU_3059679_0_0_0"/>
<name>D8PDX3_9BACT</name>
<evidence type="ECO:0000313" key="1">
    <source>
        <dbReference type="EMBL" id="CBK41432.1"/>
    </source>
</evidence>
<accession>D8PDX3</accession>
<reference evidence="1 2" key="1">
    <citation type="journal article" date="2010" name="Proc. Natl. Acad. Sci. U.S.A.">
        <title>A Nitrospira metagenome illuminates the physiology and evolution of globally important nitrite-oxidizing bacteria.</title>
        <authorList>
            <person name="Lucker S."/>
            <person name="Wagner M."/>
            <person name="Maixner F."/>
            <person name="Pelletier E."/>
            <person name="Koch H."/>
            <person name="Vacherie B."/>
            <person name="Rattei T."/>
            <person name="Sinninghe Damste J."/>
            <person name="Spieck E."/>
            <person name="Le Paslier D."/>
            <person name="Daims H."/>
        </authorList>
    </citation>
    <scope>NUCLEOTIDE SEQUENCE [LARGE SCALE GENOMIC DNA]</scope>
</reference>
<protein>
    <submittedName>
        <fullName evidence="1">Uncharacterized protein</fullName>
    </submittedName>
</protein>